<protein>
    <submittedName>
        <fullName evidence="2">Phosphatidylinositol-glycan-specific phospholipase D-like</fullName>
    </submittedName>
</protein>
<sequence>MIVTSPLRTNSISSILFGGAAGRVYIYNGKQASSGNVTGHCRSWISPCPEDWAQYVLISPEELSRFGSSVISVKSESKVRKITVVSCFITSPYLTCKY</sequence>
<evidence type="ECO:0000313" key="2">
    <source>
        <dbReference type="RefSeq" id="XP_017692454.1"/>
    </source>
</evidence>
<dbReference type="OrthoDB" id="5317514at2759"/>
<dbReference type="GO" id="GO:0004621">
    <property type="term" value="F:glycosylphosphatidylinositol phospholipase D activity"/>
    <property type="evidence" value="ECO:0007669"/>
    <property type="project" value="InterPro"/>
</dbReference>
<keyword evidence="1" id="KW-1185">Reference proteome</keyword>
<name>A0A6J0J2J4_9PASS</name>
<reference evidence="2" key="1">
    <citation type="submission" date="2025-08" db="UniProtKB">
        <authorList>
            <consortium name="RefSeq"/>
        </authorList>
    </citation>
    <scope>IDENTIFICATION</scope>
</reference>
<dbReference type="RefSeq" id="XP_017692454.1">
    <property type="nucleotide sequence ID" value="XM_017836965.1"/>
</dbReference>
<gene>
    <name evidence="2" type="primary">LOC108508281</name>
</gene>
<dbReference type="Proteomes" id="UP000504624">
    <property type="component" value="Unplaced"/>
</dbReference>
<proteinExistence type="predicted"/>
<organism evidence="1 2">
    <name type="scientific">Lepidothrix coronata</name>
    <name type="common">blue-crowned manakin</name>
    <dbReference type="NCBI Taxonomy" id="321398"/>
    <lineage>
        <taxon>Eukaryota</taxon>
        <taxon>Metazoa</taxon>
        <taxon>Chordata</taxon>
        <taxon>Craniata</taxon>
        <taxon>Vertebrata</taxon>
        <taxon>Euteleostomi</taxon>
        <taxon>Archelosauria</taxon>
        <taxon>Archosauria</taxon>
        <taxon>Dinosauria</taxon>
        <taxon>Saurischia</taxon>
        <taxon>Theropoda</taxon>
        <taxon>Coelurosauria</taxon>
        <taxon>Aves</taxon>
        <taxon>Neognathae</taxon>
        <taxon>Neoaves</taxon>
        <taxon>Telluraves</taxon>
        <taxon>Australaves</taxon>
        <taxon>Passeriformes</taxon>
        <taxon>Pipridae</taxon>
        <taxon>Lepidothrix</taxon>
    </lineage>
</organism>
<dbReference type="PANTHER" id="PTHR23221:SF7">
    <property type="entry name" value="PHOSPHATIDYLINOSITOL-GLYCAN-SPECIFIC PHOSPHOLIPASE D"/>
    <property type="match status" value="1"/>
</dbReference>
<dbReference type="PRINTS" id="PR00718">
    <property type="entry name" value="PHPHLIPASED"/>
</dbReference>
<dbReference type="InterPro" id="IPR001028">
    <property type="entry name" value="Gprt_PLipase_D"/>
</dbReference>
<dbReference type="GO" id="GO:0005615">
    <property type="term" value="C:extracellular space"/>
    <property type="evidence" value="ECO:0007669"/>
    <property type="project" value="TreeGrafter"/>
</dbReference>
<dbReference type="PANTHER" id="PTHR23221">
    <property type="entry name" value="GLYCOSYLPHOSPHATIDYLINOSITOL PHOSPHOLIPASE D"/>
    <property type="match status" value="1"/>
</dbReference>
<accession>A0A6J0J2J4</accession>
<dbReference type="GO" id="GO:0031012">
    <property type="term" value="C:extracellular matrix"/>
    <property type="evidence" value="ECO:0007669"/>
    <property type="project" value="TreeGrafter"/>
</dbReference>
<dbReference type="GeneID" id="108508281"/>
<dbReference type="AlphaFoldDB" id="A0A6J0J2J4"/>
<evidence type="ECO:0000313" key="1">
    <source>
        <dbReference type="Proteomes" id="UP000504624"/>
    </source>
</evidence>